<keyword evidence="3" id="KW-1185">Reference proteome</keyword>
<feature type="domain" description="Retrovirus-related Pol polyprotein from transposon TNT 1-94-like beta-barrel" evidence="1">
    <location>
        <begin position="15"/>
        <end position="97"/>
    </location>
</feature>
<dbReference type="Pfam" id="PF22936">
    <property type="entry name" value="Pol_BBD"/>
    <property type="match status" value="1"/>
</dbReference>
<dbReference type="Proteomes" id="UP000075243">
    <property type="component" value="Chromosome 6"/>
</dbReference>
<name>A0A151TJ03_CAJCA</name>
<gene>
    <name evidence="2" type="ORF">KK1_013329</name>
</gene>
<evidence type="ECO:0000259" key="1">
    <source>
        <dbReference type="Pfam" id="PF22936"/>
    </source>
</evidence>
<feature type="non-terminal residue" evidence="2">
    <location>
        <position position="1"/>
    </location>
</feature>
<dbReference type="InterPro" id="IPR054722">
    <property type="entry name" value="PolX-like_BBD"/>
</dbReference>
<evidence type="ECO:0000313" key="2">
    <source>
        <dbReference type="EMBL" id="KYP67012.1"/>
    </source>
</evidence>
<reference evidence="2 3" key="1">
    <citation type="journal article" date="2012" name="Nat. Biotechnol.">
        <title>Draft genome sequence of pigeonpea (Cajanus cajan), an orphan legume crop of resource-poor farmers.</title>
        <authorList>
            <person name="Varshney R.K."/>
            <person name="Chen W."/>
            <person name="Li Y."/>
            <person name="Bharti A.K."/>
            <person name="Saxena R.K."/>
            <person name="Schlueter J.A."/>
            <person name="Donoghue M.T."/>
            <person name="Azam S."/>
            <person name="Fan G."/>
            <person name="Whaley A.M."/>
            <person name="Farmer A.D."/>
            <person name="Sheridan J."/>
            <person name="Iwata A."/>
            <person name="Tuteja R."/>
            <person name="Penmetsa R.V."/>
            <person name="Wu W."/>
            <person name="Upadhyaya H.D."/>
            <person name="Yang S.P."/>
            <person name="Shah T."/>
            <person name="Saxena K.B."/>
            <person name="Michael T."/>
            <person name="McCombie W.R."/>
            <person name="Yang B."/>
            <person name="Zhang G."/>
            <person name="Yang H."/>
            <person name="Wang J."/>
            <person name="Spillane C."/>
            <person name="Cook D.R."/>
            <person name="May G.D."/>
            <person name="Xu X."/>
            <person name="Jackson S.A."/>
        </authorList>
    </citation>
    <scope>NUCLEOTIDE SEQUENCE [LARGE SCALE GENOMIC DNA]</scope>
    <source>
        <strain evidence="3">cv. Asha</strain>
    </source>
</reference>
<proteinExistence type="predicted"/>
<dbReference type="AlphaFoldDB" id="A0A151TJ03"/>
<dbReference type="OMA" id="CPLWETH"/>
<dbReference type="EMBL" id="CM003608">
    <property type="protein sequence ID" value="KYP67012.1"/>
    <property type="molecule type" value="Genomic_DNA"/>
</dbReference>
<protein>
    <recommendedName>
        <fullName evidence="1">Retrovirus-related Pol polyprotein from transposon TNT 1-94-like beta-barrel domain-containing protein</fullName>
    </recommendedName>
</protein>
<sequence>SIHDCKTDPTTASTWFLDLGASYHVTNSSQNIKQTSLFEGPDHIFIGNGKCLNISSSTSSLFCSTFDSKVKMVLHDLLHVPHITKSLISVNKFAHDNGFYFDFHAHLCFVKSQDSNEILLQGYFCPRGLYQFPSLHLNHQSLPA</sequence>
<accession>A0A151TJ03</accession>
<organism evidence="2 3">
    <name type="scientific">Cajanus cajan</name>
    <name type="common">Pigeon pea</name>
    <name type="synonym">Cajanus indicus</name>
    <dbReference type="NCBI Taxonomy" id="3821"/>
    <lineage>
        <taxon>Eukaryota</taxon>
        <taxon>Viridiplantae</taxon>
        <taxon>Streptophyta</taxon>
        <taxon>Embryophyta</taxon>
        <taxon>Tracheophyta</taxon>
        <taxon>Spermatophyta</taxon>
        <taxon>Magnoliopsida</taxon>
        <taxon>eudicotyledons</taxon>
        <taxon>Gunneridae</taxon>
        <taxon>Pentapetalae</taxon>
        <taxon>rosids</taxon>
        <taxon>fabids</taxon>
        <taxon>Fabales</taxon>
        <taxon>Fabaceae</taxon>
        <taxon>Papilionoideae</taxon>
        <taxon>50 kb inversion clade</taxon>
        <taxon>NPAAA clade</taxon>
        <taxon>indigoferoid/millettioid clade</taxon>
        <taxon>Phaseoleae</taxon>
        <taxon>Cajanus</taxon>
    </lineage>
</organism>
<evidence type="ECO:0000313" key="3">
    <source>
        <dbReference type="Proteomes" id="UP000075243"/>
    </source>
</evidence>
<dbReference type="Gramene" id="C.cajan_12931.t">
    <property type="protein sequence ID" value="C.cajan_12931.t.cds1"/>
    <property type="gene ID" value="C.cajan_12931"/>
</dbReference>